<comment type="caution">
    <text evidence="7">The sequence shown here is derived from an EMBL/GenBank/DDBJ whole genome shotgun (WGS) entry which is preliminary data.</text>
</comment>
<evidence type="ECO:0000256" key="3">
    <source>
        <dbReference type="ARBA" id="ARBA00022692"/>
    </source>
</evidence>
<protein>
    <recommendedName>
        <fullName evidence="9">Flippase</fullName>
    </recommendedName>
</protein>
<keyword evidence="4 6" id="KW-1133">Transmembrane helix</keyword>
<feature type="transmembrane region" description="Helical" evidence="6">
    <location>
        <begin position="119"/>
        <end position="139"/>
    </location>
</feature>
<reference evidence="7" key="2">
    <citation type="submission" date="2024-02" db="EMBL/GenBank/DDBJ databases">
        <title>The Genome Sequence of Enterococcus diestrammenae JM9A.</title>
        <authorList>
            <person name="Earl A."/>
            <person name="Manson A."/>
            <person name="Gilmore M."/>
            <person name="Sanders J."/>
            <person name="Shea T."/>
            <person name="Howe W."/>
            <person name="Livny J."/>
            <person name="Cuomo C."/>
            <person name="Neafsey D."/>
            <person name="Birren B."/>
        </authorList>
    </citation>
    <scope>NUCLEOTIDE SEQUENCE</scope>
    <source>
        <strain evidence="7">JM9A</strain>
    </source>
</reference>
<feature type="transmembrane region" description="Helical" evidence="6">
    <location>
        <begin position="45"/>
        <end position="67"/>
    </location>
</feature>
<dbReference type="Pfam" id="PF01943">
    <property type="entry name" value="Polysacc_synt"/>
    <property type="match status" value="1"/>
</dbReference>
<dbReference type="InterPro" id="IPR002797">
    <property type="entry name" value="Polysacc_synth"/>
</dbReference>
<feature type="transmembrane region" description="Helical" evidence="6">
    <location>
        <begin position="387"/>
        <end position="408"/>
    </location>
</feature>
<evidence type="ECO:0000256" key="5">
    <source>
        <dbReference type="ARBA" id="ARBA00023136"/>
    </source>
</evidence>
<evidence type="ECO:0000256" key="2">
    <source>
        <dbReference type="ARBA" id="ARBA00022475"/>
    </source>
</evidence>
<dbReference type="PANTHER" id="PTHR30250">
    <property type="entry name" value="PST FAMILY PREDICTED COLANIC ACID TRANSPORTER"/>
    <property type="match status" value="1"/>
</dbReference>
<dbReference type="PANTHER" id="PTHR30250:SF11">
    <property type="entry name" value="O-ANTIGEN TRANSPORTER-RELATED"/>
    <property type="match status" value="1"/>
</dbReference>
<feature type="transmembrane region" description="Helical" evidence="6">
    <location>
        <begin position="87"/>
        <end position="107"/>
    </location>
</feature>
<organism evidence="7 8">
    <name type="scientific">Enterococcus diestrammenae</name>
    <dbReference type="NCBI Taxonomy" id="1155073"/>
    <lineage>
        <taxon>Bacteria</taxon>
        <taxon>Bacillati</taxon>
        <taxon>Bacillota</taxon>
        <taxon>Bacilli</taxon>
        <taxon>Lactobacillales</taxon>
        <taxon>Enterococcaceae</taxon>
        <taxon>Enterococcus</taxon>
    </lineage>
</organism>
<reference evidence="7" key="1">
    <citation type="submission" date="2016-06" db="EMBL/GenBank/DDBJ databases">
        <authorList>
            <person name="Van Tyne D."/>
        </authorList>
    </citation>
    <scope>NUCLEOTIDE SEQUENCE</scope>
    <source>
        <strain evidence="7">JM9A</strain>
    </source>
</reference>
<evidence type="ECO:0000256" key="4">
    <source>
        <dbReference type="ARBA" id="ARBA00022989"/>
    </source>
</evidence>
<dbReference type="RefSeq" id="WP_161870176.1">
    <property type="nucleotide sequence ID" value="NZ_MAEI02000001.1"/>
</dbReference>
<evidence type="ECO:0000256" key="1">
    <source>
        <dbReference type="ARBA" id="ARBA00004651"/>
    </source>
</evidence>
<proteinExistence type="predicted"/>
<feature type="transmembrane region" description="Helical" evidence="6">
    <location>
        <begin position="360"/>
        <end position="381"/>
    </location>
</feature>
<feature type="transmembrane region" description="Helical" evidence="6">
    <location>
        <begin position="420"/>
        <end position="438"/>
    </location>
</feature>
<sequence length="480" mass="55062">MNSSTKGLAKNLLYSVSANFISMFVSIVSILFFPKLLGVENYGYYQLYLFYISFAGLFHFGIVDGVALKFAGNEYSSLRKQRLGEQYWFLFIVEIIMLIIVFFFSNLIDIEEFSKLRVIIFSALSILLTNLRSYILSILQSSNRIIDYSKLTRIDRIMFIIPALLYLVCFGKNFEVLLLIGLVCRAIALLYGMSLISDILFKVEIPKIKDLKNTIELVCIGINLTLSFVASQLIIGIIRFGIEKKWSIVEFGKISLTLSLSNMFITFINAVGATLFPYLRRVDNKSLSKIYGHIRIFLMFFSFGLLLFYYPLSSMLLRWLPNYSDSIRYMGILFPIFIYESKTSLLTNTFLKTIRGEKTIFFSNVLTLILSMALSVISIFVLKSITYAVFSILILLIFRSDLSEFYLVRKLSVSNGKSRFLELIVTLIFVLGNINLMMPFSFLVYSAAYAVLVCYNKNSILNFVIFLKKVDLSQYLGHDL</sequence>
<feature type="transmembrane region" description="Helical" evidence="6">
    <location>
        <begin position="176"/>
        <end position="196"/>
    </location>
</feature>
<accession>A0ABV0F3C8</accession>
<feature type="transmembrane region" description="Helical" evidence="6">
    <location>
        <begin position="254"/>
        <end position="278"/>
    </location>
</feature>
<gene>
    <name evidence="7" type="ORF">BAU18_002178</name>
</gene>
<feature type="transmembrane region" description="Helical" evidence="6">
    <location>
        <begin position="217"/>
        <end position="242"/>
    </location>
</feature>
<name>A0ABV0F3C8_9ENTE</name>
<keyword evidence="8" id="KW-1185">Reference proteome</keyword>
<evidence type="ECO:0008006" key="9">
    <source>
        <dbReference type="Google" id="ProtNLM"/>
    </source>
</evidence>
<feature type="transmembrane region" description="Helical" evidence="6">
    <location>
        <begin position="151"/>
        <end position="170"/>
    </location>
</feature>
<dbReference type="InterPro" id="IPR050833">
    <property type="entry name" value="Poly_Biosynth_Transport"/>
</dbReference>
<feature type="transmembrane region" description="Helical" evidence="6">
    <location>
        <begin position="12"/>
        <end position="33"/>
    </location>
</feature>
<keyword evidence="3 6" id="KW-0812">Transmembrane</keyword>
<feature type="transmembrane region" description="Helical" evidence="6">
    <location>
        <begin position="290"/>
        <end position="310"/>
    </location>
</feature>
<comment type="subcellular location">
    <subcellularLocation>
        <location evidence="1">Cell membrane</location>
        <topology evidence="1">Multi-pass membrane protein</topology>
    </subcellularLocation>
</comment>
<dbReference type="Proteomes" id="UP001429357">
    <property type="component" value="Unassembled WGS sequence"/>
</dbReference>
<evidence type="ECO:0000313" key="7">
    <source>
        <dbReference type="EMBL" id="MEO1782566.1"/>
    </source>
</evidence>
<evidence type="ECO:0000256" key="6">
    <source>
        <dbReference type="SAM" id="Phobius"/>
    </source>
</evidence>
<evidence type="ECO:0000313" key="8">
    <source>
        <dbReference type="Proteomes" id="UP001429357"/>
    </source>
</evidence>
<keyword evidence="5 6" id="KW-0472">Membrane</keyword>
<keyword evidence="2" id="KW-1003">Cell membrane</keyword>
<dbReference type="EMBL" id="MAEI02000001">
    <property type="protein sequence ID" value="MEO1782566.1"/>
    <property type="molecule type" value="Genomic_DNA"/>
</dbReference>